<accession>A0A6L2Q947</accession>
<protein>
    <submittedName>
        <fullName evidence="1">Uncharacterized protein</fullName>
    </submittedName>
</protein>
<dbReference type="Proteomes" id="UP000502823">
    <property type="component" value="Unassembled WGS sequence"/>
</dbReference>
<organism evidence="1 2">
    <name type="scientific">Coptotermes formosanus</name>
    <name type="common">Formosan subterranean termite</name>
    <dbReference type="NCBI Taxonomy" id="36987"/>
    <lineage>
        <taxon>Eukaryota</taxon>
        <taxon>Metazoa</taxon>
        <taxon>Ecdysozoa</taxon>
        <taxon>Arthropoda</taxon>
        <taxon>Hexapoda</taxon>
        <taxon>Insecta</taxon>
        <taxon>Pterygota</taxon>
        <taxon>Neoptera</taxon>
        <taxon>Polyneoptera</taxon>
        <taxon>Dictyoptera</taxon>
        <taxon>Blattodea</taxon>
        <taxon>Blattoidea</taxon>
        <taxon>Termitoidae</taxon>
        <taxon>Rhinotermitidae</taxon>
        <taxon>Coptotermes</taxon>
    </lineage>
</organism>
<dbReference type="AlphaFoldDB" id="A0A6L2Q947"/>
<comment type="caution">
    <text evidence="1">The sequence shown here is derived from an EMBL/GenBank/DDBJ whole genome shotgun (WGS) entry which is preliminary data.</text>
</comment>
<dbReference type="OrthoDB" id="410381at2759"/>
<name>A0A6L2Q947_COPFO</name>
<proteinExistence type="predicted"/>
<dbReference type="EMBL" id="BLKM01000900">
    <property type="protein sequence ID" value="GFG39408.1"/>
    <property type="molecule type" value="Genomic_DNA"/>
</dbReference>
<evidence type="ECO:0000313" key="1">
    <source>
        <dbReference type="EMBL" id="GFG39408.1"/>
    </source>
</evidence>
<reference evidence="2" key="1">
    <citation type="submission" date="2020-01" db="EMBL/GenBank/DDBJ databases">
        <title>Draft genome sequence of the Termite Coptotermes fromosanus.</title>
        <authorList>
            <person name="Itakura S."/>
            <person name="Yosikawa Y."/>
            <person name="Umezawa K."/>
        </authorList>
    </citation>
    <scope>NUCLEOTIDE SEQUENCE [LARGE SCALE GENOMIC DNA]</scope>
</reference>
<gene>
    <name evidence="1" type="ORF">Cfor_08357</name>
</gene>
<sequence length="261" mass="31622">MRKQMRRRKADLGKWNLKKNDNHVELETIFHDEERFFVVHPLDNKCNTIHKDNSKGADTERTIDILHQNIRSLKRKYRELQVLLHTDFNNVGMLCCTEHWLNHQQVEAIKIDNFLYYYDIAFPLMLILKQKKIKKHWITQEIKNSSRRMRLLEKRRKEINLEQEELQYIHTYRNIYRNIIKEAKTKDNDNCLTNAKNKSKASWQIINNEMGRSSSRHENIEVTWNSCKITNPKTTSKKCNSYFIEIAEKLTDHKDIVYRRY</sequence>
<evidence type="ECO:0000313" key="2">
    <source>
        <dbReference type="Proteomes" id="UP000502823"/>
    </source>
</evidence>
<keyword evidence="2" id="KW-1185">Reference proteome</keyword>
<dbReference type="InParanoid" id="A0A6L2Q947"/>